<dbReference type="GO" id="GO:0071555">
    <property type="term" value="P:cell wall organization"/>
    <property type="evidence" value="ECO:0007669"/>
    <property type="project" value="UniProtKB-KW"/>
</dbReference>
<dbReference type="PANTHER" id="PTHR33392">
    <property type="entry name" value="POLYISOPRENYL-TEICHOIC ACID--PEPTIDOGLYCAN TEICHOIC ACID TRANSFERASE TAGU"/>
    <property type="match status" value="1"/>
</dbReference>
<comment type="similarity">
    <text evidence="1">Belongs to the LytR/CpsA/Psr (LCP) family.</text>
</comment>
<keyword evidence="3" id="KW-0735">Signal-anchor</keyword>
<name>A0A4R3KIQ2_9BACI</name>
<proteinExistence type="inferred from homology"/>
<dbReference type="RefSeq" id="WP_165894971.1">
    <property type="nucleotide sequence ID" value="NZ_SMAB01000005.1"/>
</dbReference>
<evidence type="ECO:0000256" key="3">
    <source>
        <dbReference type="ARBA" id="ARBA00022968"/>
    </source>
</evidence>
<keyword evidence="4" id="KW-1133">Transmembrane helix</keyword>
<evidence type="ECO:0000256" key="1">
    <source>
        <dbReference type="ARBA" id="ARBA00006068"/>
    </source>
</evidence>
<keyword evidence="2" id="KW-0812">Transmembrane</keyword>
<evidence type="ECO:0000256" key="4">
    <source>
        <dbReference type="ARBA" id="ARBA00022989"/>
    </source>
</evidence>
<evidence type="ECO:0000313" key="6">
    <source>
        <dbReference type="EMBL" id="TCS83369.1"/>
    </source>
</evidence>
<dbReference type="EMBL" id="SMAB01000005">
    <property type="protein sequence ID" value="TCS83369.1"/>
    <property type="molecule type" value="Genomic_DNA"/>
</dbReference>
<dbReference type="PANTHER" id="PTHR33392:SF6">
    <property type="entry name" value="POLYISOPRENYL-TEICHOIC ACID--PEPTIDOGLYCAN TEICHOIC ACID TRANSFERASE TAGU"/>
    <property type="match status" value="1"/>
</dbReference>
<accession>A0A4R3KIQ2</accession>
<protein>
    <submittedName>
        <fullName evidence="6">LytR family transcriptional attenuator</fullName>
    </submittedName>
</protein>
<evidence type="ECO:0000313" key="7">
    <source>
        <dbReference type="Proteomes" id="UP000295788"/>
    </source>
</evidence>
<keyword evidence="4" id="KW-0472">Membrane</keyword>
<gene>
    <name evidence="6" type="ORF">EDD72_105111</name>
</gene>
<dbReference type="Proteomes" id="UP000295788">
    <property type="component" value="Unassembled WGS sequence"/>
</dbReference>
<dbReference type="Pfam" id="PF03816">
    <property type="entry name" value="LytR_cpsA_psr"/>
    <property type="match status" value="1"/>
</dbReference>
<keyword evidence="7" id="KW-1185">Reference proteome</keyword>
<sequence length="312" mass="35584">MRNRKKKKKNSKWIKWSLLTIIVLLLGTIGYTYFRINNAMNKIYNPINRVHSEVDTAIKPDYVKTFLVLGLDKRPNTNDKGRTDVIMLIVMNDKTKKITMVSIPRDTYVEIAGKNRKSKINSAYGFGVGTTIATVENFTGIPIDHYVLFNFNGFVKAVDETGGLRLNVDQPTAEKINNQFPEVHLPYGDNQLLNGTQALYFSRFRHDNKGDFGRNDRQQEVLKAFLDQSKNIRSPLKINSLLDVLGDDVRTDMDKSTIYSIAFDLNSYSSKNVEQLKYKATTGSIDGISYVFISEEEKARISEILKNKMSEN</sequence>
<organism evidence="6 7">
    <name type="scientific">Tepidibacillus fermentans</name>
    <dbReference type="NCBI Taxonomy" id="1281767"/>
    <lineage>
        <taxon>Bacteria</taxon>
        <taxon>Bacillati</taxon>
        <taxon>Bacillota</taxon>
        <taxon>Bacilli</taxon>
        <taxon>Bacillales</taxon>
        <taxon>Bacillaceae</taxon>
        <taxon>Tepidibacillus</taxon>
    </lineage>
</organism>
<dbReference type="AlphaFoldDB" id="A0A4R3KIQ2"/>
<dbReference type="Gene3D" id="3.40.630.190">
    <property type="entry name" value="LCP protein"/>
    <property type="match status" value="1"/>
</dbReference>
<reference evidence="6 7" key="1">
    <citation type="submission" date="2019-03" db="EMBL/GenBank/DDBJ databases">
        <title>Genomic Encyclopedia of Type Strains, Phase IV (KMG-IV): sequencing the most valuable type-strain genomes for metagenomic binning, comparative biology and taxonomic classification.</title>
        <authorList>
            <person name="Goeker M."/>
        </authorList>
    </citation>
    <scope>NUCLEOTIDE SEQUENCE [LARGE SCALE GENOMIC DNA]</scope>
    <source>
        <strain evidence="6 7">DSM 23802</strain>
    </source>
</reference>
<feature type="domain" description="Cell envelope-related transcriptional attenuator" evidence="5">
    <location>
        <begin position="82"/>
        <end position="230"/>
    </location>
</feature>
<evidence type="ECO:0000256" key="2">
    <source>
        <dbReference type="ARBA" id="ARBA00022692"/>
    </source>
</evidence>
<dbReference type="InterPro" id="IPR004474">
    <property type="entry name" value="LytR_CpsA_psr"/>
</dbReference>
<dbReference type="InterPro" id="IPR050922">
    <property type="entry name" value="LytR/CpsA/Psr_CW_biosynth"/>
</dbReference>
<comment type="caution">
    <text evidence="6">The sequence shown here is derived from an EMBL/GenBank/DDBJ whole genome shotgun (WGS) entry which is preliminary data.</text>
</comment>
<dbReference type="NCBIfam" id="TIGR00350">
    <property type="entry name" value="lytR_cpsA_psr"/>
    <property type="match status" value="1"/>
</dbReference>
<evidence type="ECO:0000259" key="5">
    <source>
        <dbReference type="Pfam" id="PF03816"/>
    </source>
</evidence>